<dbReference type="Gene3D" id="2.30.30.40">
    <property type="entry name" value="SH3 Domains"/>
    <property type="match status" value="1"/>
</dbReference>
<evidence type="ECO:0000256" key="14">
    <source>
        <dbReference type="ARBA" id="ARBA00023136"/>
    </source>
</evidence>
<dbReference type="EC" id="2.7.10.2" evidence="23"/>
<dbReference type="SUPFAM" id="SSF55550">
    <property type="entry name" value="SH2 domain"/>
    <property type="match status" value="1"/>
</dbReference>
<evidence type="ECO:0000256" key="8">
    <source>
        <dbReference type="ARBA" id="ARBA00022679"/>
    </source>
</evidence>
<evidence type="ECO:0000256" key="21">
    <source>
        <dbReference type="PROSITE-ProRule" id="PRU00192"/>
    </source>
</evidence>
<dbReference type="Proteomes" id="UP001046870">
    <property type="component" value="Chromosome 5"/>
</dbReference>
<dbReference type="GO" id="GO:0001726">
    <property type="term" value="C:ruffle"/>
    <property type="evidence" value="ECO:0007669"/>
    <property type="project" value="UniProtKB-SubCell"/>
</dbReference>
<dbReference type="FunFam" id="2.30.30.40:FF:000229">
    <property type="entry name" value="Tyrosine-protein kinase"/>
    <property type="match status" value="1"/>
</dbReference>
<dbReference type="FunFam" id="3.30.200.20:FF:000053">
    <property type="entry name" value="Tyrosine-protein kinase"/>
    <property type="match status" value="1"/>
</dbReference>
<dbReference type="PRINTS" id="PR00401">
    <property type="entry name" value="SH2DOMAIN"/>
</dbReference>
<dbReference type="PROSITE" id="PS50011">
    <property type="entry name" value="PROTEIN_KINASE_DOM"/>
    <property type="match status" value="1"/>
</dbReference>
<dbReference type="AlphaFoldDB" id="A0A9D3Q4X1"/>
<dbReference type="PANTHER" id="PTHR24418">
    <property type="entry name" value="TYROSINE-PROTEIN KINASE"/>
    <property type="match status" value="1"/>
</dbReference>
<feature type="domain" description="SH3" evidence="25">
    <location>
        <begin position="69"/>
        <end position="133"/>
    </location>
</feature>
<evidence type="ECO:0000256" key="7">
    <source>
        <dbReference type="ARBA" id="ARBA00022553"/>
    </source>
</evidence>
<keyword evidence="6" id="KW-0963">Cytoplasm</keyword>
<organism evidence="27 28">
    <name type="scientific">Megalops atlanticus</name>
    <name type="common">Tarpon</name>
    <name type="synonym">Clupea gigantea</name>
    <dbReference type="NCBI Taxonomy" id="7932"/>
    <lineage>
        <taxon>Eukaryota</taxon>
        <taxon>Metazoa</taxon>
        <taxon>Chordata</taxon>
        <taxon>Craniata</taxon>
        <taxon>Vertebrata</taxon>
        <taxon>Euteleostomi</taxon>
        <taxon>Actinopterygii</taxon>
        <taxon>Neopterygii</taxon>
        <taxon>Teleostei</taxon>
        <taxon>Elopiformes</taxon>
        <taxon>Megalopidae</taxon>
        <taxon>Megalops</taxon>
    </lineage>
</organism>
<dbReference type="InterPro" id="IPR001245">
    <property type="entry name" value="Ser-Thr/Tyr_kinase_cat_dom"/>
</dbReference>
<evidence type="ECO:0000256" key="3">
    <source>
        <dbReference type="ARBA" id="ARBA00004466"/>
    </source>
</evidence>
<keyword evidence="8 23" id="KW-0808">Transferase</keyword>
<dbReference type="InterPro" id="IPR000719">
    <property type="entry name" value="Prot_kinase_dom"/>
</dbReference>
<keyword evidence="18" id="KW-0449">Lipoprotein</keyword>
<keyword evidence="14" id="KW-0472">Membrane</keyword>
<dbReference type="Pfam" id="PF00018">
    <property type="entry name" value="SH3_1"/>
    <property type="match status" value="1"/>
</dbReference>
<dbReference type="GO" id="GO:0005634">
    <property type="term" value="C:nucleus"/>
    <property type="evidence" value="ECO:0007669"/>
    <property type="project" value="UniProtKB-SubCell"/>
</dbReference>
<feature type="domain" description="Protein kinase" evidence="26">
    <location>
        <begin position="256"/>
        <end position="507"/>
    </location>
</feature>
<dbReference type="PROSITE" id="PS00107">
    <property type="entry name" value="PROTEIN_KINASE_ATP"/>
    <property type="match status" value="1"/>
</dbReference>
<sequence length="515" mass="58987">MSKVCPSPRTLCGKLFGSPKVDDEDSDPVGVQVTNTNEDDIASPNQRYIVNTTPCKSTQHNPSAPQTAHGAEVYKALWSFEARAEEELSFQEGDYFKIISRSGDWWTAAKLDRNGHVLAKGFVPYNYLARSDTVEAQPWFFGKLNRLEALRHLLSPENGDGAFLVRLSEKDHVGCVLSVKDDGKVRHFKVVQTEDGQFYIDHSERFPSLMELVDYYHSHPLASIPRLRQTCTRTEPKPHDLSHSTVDEWELPKEDFTLEQQLGSGYFADVFRGKWKNRINVAIKILRNKESLNQRDFQLETQILKRLRHRHLISLFAVCSIVPPYYIITELMEKGNLLSFLRGEEGRRLDVTFLIDMAIQVADGMAFLESQNSIHRDLAARNVLVGENYICKVADFGLARVIKEPFYVSDDKKIPYKWCAPEAISHGRFSNRSDVWSFGVLLYEILTYGGIPYPAYANHEVFRLITSGYRMPAPSRCPEQIYSLMLSCWSLVPEERPNFSDLKADLVNINRYEME</sequence>
<evidence type="ECO:0000256" key="4">
    <source>
        <dbReference type="ARBA" id="ARBA00004496"/>
    </source>
</evidence>
<evidence type="ECO:0000256" key="5">
    <source>
        <dbReference type="ARBA" id="ARBA00022443"/>
    </source>
</evidence>
<keyword evidence="15 23" id="KW-0829">Tyrosine-protein kinase</keyword>
<dbReference type="Gene3D" id="3.30.200.20">
    <property type="entry name" value="Phosphorylase Kinase, domain 1"/>
    <property type="match status" value="1"/>
</dbReference>
<dbReference type="GO" id="GO:0005829">
    <property type="term" value="C:cytosol"/>
    <property type="evidence" value="ECO:0007669"/>
    <property type="project" value="UniProtKB-ARBA"/>
</dbReference>
<feature type="domain" description="SH2" evidence="24">
    <location>
        <begin position="139"/>
        <end position="231"/>
    </location>
</feature>
<dbReference type="OrthoDB" id="4062651at2759"/>
<evidence type="ECO:0000256" key="23">
    <source>
        <dbReference type="RuleBase" id="RU362096"/>
    </source>
</evidence>
<dbReference type="InterPro" id="IPR036028">
    <property type="entry name" value="SH3-like_dom_sf"/>
</dbReference>
<dbReference type="Gene3D" id="1.10.510.10">
    <property type="entry name" value="Transferase(Phosphotransferase) domain 1"/>
    <property type="match status" value="1"/>
</dbReference>
<keyword evidence="17" id="KW-0966">Cell projection</keyword>
<dbReference type="FunFam" id="1.10.510.10:FF:000399">
    <property type="entry name" value="Tyrosine-protein kinase"/>
    <property type="match status" value="1"/>
</dbReference>
<dbReference type="PRINTS" id="PR00452">
    <property type="entry name" value="SH3DOMAIN"/>
</dbReference>
<dbReference type="SMART" id="SM00219">
    <property type="entry name" value="TyrKc"/>
    <property type="match status" value="1"/>
</dbReference>
<evidence type="ECO:0000259" key="24">
    <source>
        <dbReference type="PROSITE" id="PS50001"/>
    </source>
</evidence>
<evidence type="ECO:0000256" key="6">
    <source>
        <dbReference type="ARBA" id="ARBA00022490"/>
    </source>
</evidence>
<evidence type="ECO:0000256" key="11">
    <source>
        <dbReference type="ARBA" id="ARBA00022777"/>
    </source>
</evidence>
<dbReference type="PROSITE" id="PS50001">
    <property type="entry name" value="SH2"/>
    <property type="match status" value="1"/>
</dbReference>
<keyword evidence="11 23" id="KW-0418">Kinase</keyword>
<dbReference type="GO" id="GO:0004715">
    <property type="term" value="F:non-membrane spanning protein tyrosine kinase activity"/>
    <property type="evidence" value="ECO:0007669"/>
    <property type="project" value="UniProtKB-EC"/>
</dbReference>
<evidence type="ECO:0000259" key="26">
    <source>
        <dbReference type="PROSITE" id="PS50011"/>
    </source>
</evidence>
<keyword evidence="13 20" id="KW-0727">SH2 domain</keyword>
<evidence type="ECO:0000256" key="15">
    <source>
        <dbReference type="ARBA" id="ARBA00023137"/>
    </source>
</evidence>
<evidence type="ECO:0000256" key="17">
    <source>
        <dbReference type="ARBA" id="ARBA00023273"/>
    </source>
</evidence>
<keyword evidence="28" id="KW-1185">Reference proteome</keyword>
<comment type="similarity">
    <text evidence="23">Belongs to the protein kinase superfamily. Tyr protein kinase family.</text>
</comment>
<dbReference type="InterPro" id="IPR017441">
    <property type="entry name" value="Protein_kinase_ATP_BS"/>
</dbReference>
<evidence type="ECO:0000259" key="25">
    <source>
        <dbReference type="PROSITE" id="PS50002"/>
    </source>
</evidence>
<dbReference type="SUPFAM" id="SSF50044">
    <property type="entry name" value="SH3-domain"/>
    <property type="match status" value="1"/>
</dbReference>
<keyword evidence="12 22" id="KW-0067">ATP-binding</keyword>
<evidence type="ECO:0000256" key="16">
    <source>
        <dbReference type="ARBA" id="ARBA00023242"/>
    </source>
</evidence>
<protein>
    <recommendedName>
        <fullName evidence="23">Tyrosine-protein kinase</fullName>
        <ecNumber evidence="23">2.7.10.2</ecNumber>
    </recommendedName>
</protein>
<accession>A0A9D3Q4X1</accession>
<keyword evidence="10 22" id="KW-0547">Nucleotide-binding</keyword>
<evidence type="ECO:0000256" key="9">
    <source>
        <dbReference type="ARBA" id="ARBA00022707"/>
    </source>
</evidence>
<dbReference type="Pfam" id="PF00017">
    <property type="entry name" value="SH2"/>
    <property type="match status" value="1"/>
</dbReference>
<dbReference type="CDD" id="cd11847">
    <property type="entry name" value="SH3_Brk"/>
    <property type="match status" value="1"/>
</dbReference>
<evidence type="ECO:0000313" key="28">
    <source>
        <dbReference type="Proteomes" id="UP001046870"/>
    </source>
</evidence>
<dbReference type="InterPro" id="IPR050198">
    <property type="entry name" value="Non-receptor_tyrosine_kinases"/>
</dbReference>
<evidence type="ECO:0000256" key="13">
    <source>
        <dbReference type="ARBA" id="ARBA00022999"/>
    </source>
</evidence>
<dbReference type="InterPro" id="IPR011009">
    <property type="entry name" value="Kinase-like_dom_sf"/>
</dbReference>
<proteinExistence type="inferred from homology"/>
<evidence type="ECO:0000256" key="19">
    <source>
        <dbReference type="ARBA" id="ARBA00051245"/>
    </source>
</evidence>
<dbReference type="Gene3D" id="3.30.505.10">
    <property type="entry name" value="SH2 domain"/>
    <property type="match status" value="1"/>
</dbReference>
<keyword evidence="16" id="KW-0539">Nucleus</keyword>
<evidence type="ECO:0000256" key="2">
    <source>
        <dbReference type="ARBA" id="ARBA00004370"/>
    </source>
</evidence>
<gene>
    <name evidence="27" type="ORF">MATL_G00074530</name>
</gene>
<dbReference type="InterPro" id="IPR036860">
    <property type="entry name" value="SH2_dom_sf"/>
</dbReference>
<keyword evidence="5 21" id="KW-0728">SH3 domain</keyword>
<keyword evidence="7" id="KW-0597">Phosphoprotein</keyword>
<dbReference type="InterPro" id="IPR001452">
    <property type="entry name" value="SH3_domain"/>
</dbReference>
<dbReference type="EMBL" id="JAFDVH010000005">
    <property type="protein sequence ID" value="KAG7477897.1"/>
    <property type="molecule type" value="Genomic_DNA"/>
</dbReference>
<dbReference type="GO" id="GO:0005524">
    <property type="term" value="F:ATP binding"/>
    <property type="evidence" value="ECO:0007669"/>
    <property type="project" value="UniProtKB-UniRule"/>
</dbReference>
<name>A0A9D3Q4X1_MEGAT</name>
<dbReference type="SMART" id="SM00326">
    <property type="entry name" value="SH3"/>
    <property type="match status" value="1"/>
</dbReference>
<evidence type="ECO:0000256" key="22">
    <source>
        <dbReference type="PROSITE-ProRule" id="PRU10141"/>
    </source>
</evidence>
<evidence type="ECO:0000313" key="27">
    <source>
        <dbReference type="EMBL" id="KAG7477897.1"/>
    </source>
</evidence>
<dbReference type="FunFam" id="3.30.505.10:FF:000074">
    <property type="entry name" value="Tyrosine-protein kinase"/>
    <property type="match status" value="1"/>
</dbReference>
<evidence type="ECO:0000256" key="1">
    <source>
        <dbReference type="ARBA" id="ARBA00004123"/>
    </source>
</evidence>
<dbReference type="InterPro" id="IPR000980">
    <property type="entry name" value="SH2"/>
</dbReference>
<evidence type="ECO:0000256" key="20">
    <source>
        <dbReference type="PROSITE-ProRule" id="PRU00191"/>
    </source>
</evidence>
<comment type="subcellular location">
    <subcellularLocation>
        <location evidence="3">Cell projection</location>
        <location evidence="3">Ruffle</location>
    </subcellularLocation>
    <subcellularLocation>
        <location evidence="4">Cytoplasm</location>
    </subcellularLocation>
    <subcellularLocation>
        <location evidence="2">Membrane</location>
    </subcellularLocation>
    <subcellularLocation>
        <location evidence="1">Nucleus</location>
    </subcellularLocation>
</comment>
<dbReference type="SUPFAM" id="SSF56112">
    <property type="entry name" value="Protein kinase-like (PK-like)"/>
    <property type="match status" value="1"/>
</dbReference>
<comment type="caution">
    <text evidence="27">The sequence shown here is derived from an EMBL/GenBank/DDBJ whole genome shotgun (WGS) entry which is preliminary data.</text>
</comment>
<evidence type="ECO:0000256" key="12">
    <source>
        <dbReference type="ARBA" id="ARBA00022840"/>
    </source>
</evidence>
<keyword evidence="9" id="KW-0519">Myristate</keyword>
<comment type="catalytic activity">
    <reaction evidence="19 23">
        <text>L-tyrosyl-[protein] + ATP = O-phospho-L-tyrosyl-[protein] + ADP + H(+)</text>
        <dbReference type="Rhea" id="RHEA:10596"/>
        <dbReference type="Rhea" id="RHEA-COMP:10136"/>
        <dbReference type="Rhea" id="RHEA-COMP:20101"/>
        <dbReference type="ChEBI" id="CHEBI:15378"/>
        <dbReference type="ChEBI" id="CHEBI:30616"/>
        <dbReference type="ChEBI" id="CHEBI:46858"/>
        <dbReference type="ChEBI" id="CHEBI:61978"/>
        <dbReference type="ChEBI" id="CHEBI:456216"/>
        <dbReference type="EC" id="2.7.10.2"/>
    </reaction>
</comment>
<dbReference type="Pfam" id="PF07714">
    <property type="entry name" value="PK_Tyr_Ser-Thr"/>
    <property type="match status" value="1"/>
</dbReference>
<reference evidence="27" key="1">
    <citation type="submission" date="2021-01" db="EMBL/GenBank/DDBJ databases">
        <authorList>
            <person name="Zahm M."/>
            <person name="Roques C."/>
            <person name="Cabau C."/>
            <person name="Klopp C."/>
            <person name="Donnadieu C."/>
            <person name="Jouanno E."/>
            <person name="Lampietro C."/>
            <person name="Louis A."/>
            <person name="Herpin A."/>
            <person name="Echchiki A."/>
            <person name="Berthelot C."/>
            <person name="Parey E."/>
            <person name="Roest-Crollius H."/>
            <person name="Braasch I."/>
            <person name="Postlethwait J."/>
            <person name="Bobe J."/>
            <person name="Montfort J."/>
            <person name="Bouchez O."/>
            <person name="Begum T."/>
            <person name="Mejri S."/>
            <person name="Adams A."/>
            <person name="Chen W.-J."/>
            <person name="Guiguen Y."/>
        </authorList>
    </citation>
    <scope>NUCLEOTIDE SEQUENCE</scope>
    <source>
        <strain evidence="27">YG-15Mar2019-1</strain>
        <tissue evidence="27">Brain</tissue>
    </source>
</reference>
<feature type="binding site" evidence="22">
    <location>
        <position position="284"/>
    </location>
    <ligand>
        <name>ATP</name>
        <dbReference type="ChEBI" id="CHEBI:30616"/>
    </ligand>
</feature>
<evidence type="ECO:0000256" key="18">
    <source>
        <dbReference type="ARBA" id="ARBA00023288"/>
    </source>
</evidence>
<dbReference type="GO" id="GO:0016020">
    <property type="term" value="C:membrane"/>
    <property type="evidence" value="ECO:0007669"/>
    <property type="project" value="UniProtKB-SubCell"/>
</dbReference>
<dbReference type="PRINTS" id="PR00109">
    <property type="entry name" value="TYRKINASE"/>
</dbReference>
<dbReference type="SMART" id="SM00252">
    <property type="entry name" value="SH2"/>
    <property type="match status" value="1"/>
</dbReference>
<dbReference type="InterPro" id="IPR020635">
    <property type="entry name" value="Tyr_kinase_cat_dom"/>
</dbReference>
<dbReference type="PROSITE" id="PS50002">
    <property type="entry name" value="SH3"/>
    <property type="match status" value="1"/>
</dbReference>
<evidence type="ECO:0000256" key="10">
    <source>
        <dbReference type="ARBA" id="ARBA00022741"/>
    </source>
</evidence>